<gene>
    <name evidence="2" type="ORF">TM35_000152240</name>
</gene>
<dbReference type="GeneID" id="39985656"/>
<dbReference type="Proteomes" id="UP000192257">
    <property type="component" value="Unassembled WGS sequence"/>
</dbReference>
<dbReference type="AlphaFoldDB" id="A0A1X0NWD8"/>
<dbReference type="OrthoDB" id="252797at2759"/>
<reference evidence="2 3" key="1">
    <citation type="submission" date="2017-03" db="EMBL/GenBank/DDBJ databases">
        <title>An alternative strategy for trypanosome survival in the mammalian bloodstream revealed through genome and transcriptome analysis of the ubiquitous bovine parasite Trypanosoma (Megatrypanum) theileri.</title>
        <authorList>
            <person name="Kelly S."/>
            <person name="Ivens A."/>
            <person name="Mott A."/>
            <person name="O'Neill E."/>
            <person name="Emms D."/>
            <person name="Macleod O."/>
            <person name="Voorheis P."/>
            <person name="Matthews J."/>
            <person name="Matthews K."/>
            <person name="Carrington M."/>
        </authorList>
    </citation>
    <scope>NUCLEOTIDE SEQUENCE [LARGE SCALE GENOMIC DNA]</scope>
    <source>
        <strain evidence="2">Edinburgh</strain>
    </source>
</reference>
<dbReference type="VEuPathDB" id="TriTrypDB:TM35_000152240"/>
<proteinExistence type="predicted"/>
<protein>
    <submittedName>
        <fullName evidence="2">Uncharacterized protein</fullName>
    </submittedName>
</protein>
<accession>A0A1X0NWD8</accession>
<feature type="region of interest" description="Disordered" evidence="1">
    <location>
        <begin position="230"/>
        <end position="253"/>
    </location>
</feature>
<sequence>MRELYTAVRQVLLFHPHTVTNYGNPSPNALQSSGSQSISMKESSELLVTNLIRVLSLGLHEGLDLWTVLETLERVPNKIAQEELSNPARKALHRLKFSGQLVYVVKSTFVRSTAAVRTRALLRLALNQGVLLAALELISRWNGEELATFYANPSISVLCSVDEELWDTFLHACAPIGGVTLADIEAGVPKGATVMKFNMKLALPDMDDHNDNHDSGHGVSAGVVDRGIGIIGGSKDSEGNGLCEKDHREESHYGDDNAKLQQQTTFDDNSDVVHVQLIPVGNRSQEGDREGCKRKKKKNKKKNANTKKNGNGGKEIVKMEEEEEQQQQQQQQQEEEVASVPLSFLVDDSNLPKDTLASVTCSDSKMNPSLQSMEFVDFKRLLDEAELLLLERWEHLSAQLSAQEALLFGQVDCL</sequence>
<dbReference type="RefSeq" id="XP_028882859.1">
    <property type="nucleotide sequence ID" value="XM_029025876.1"/>
</dbReference>
<feature type="compositionally biased region" description="Basic and acidic residues" evidence="1">
    <location>
        <begin position="235"/>
        <end position="253"/>
    </location>
</feature>
<dbReference type="EMBL" id="NBCO01000015">
    <property type="protein sequence ID" value="ORC88793.1"/>
    <property type="molecule type" value="Genomic_DNA"/>
</dbReference>
<evidence type="ECO:0000256" key="1">
    <source>
        <dbReference type="SAM" id="MobiDB-lite"/>
    </source>
</evidence>
<feature type="region of interest" description="Disordered" evidence="1">
    <location>
        <begin position="278"/>
        <end position="314"/>
    </location>
</feature>
<organism evidence="2 3">
    <name type="scientific">Trypanosoma theileri</name>
    <dbReference type="NCBI Taxonomy" id="67003"/>
    <lineage>
        <taxon>Eukaryota</taxon>
        <taxon>Discoba</taxon>
        <taxon>Euglenozoa</taxon>
        <taxon>Kinetoplastea</taxon>
        <taxon>Metakinetoplastina</taxon>
        <taxon>Trypanosomatida</taxon>
        <taxon>Trypanosomatidae</taxon>
        <taxon>Trypanosoma</taxon>
    </lineage>
</organism>
<evidence type="ECO:0000313" key="2">
    <source>
        <dbReference type="EMBL" id="ORC88793.1"/>
    </source>
</evidence>
<keyword evidence="3" id="KW-1185">Reference proteome</keyword>
<evidence type="ECO:0000313" key="3">
    <source>
        <dbReference type="Proteomes" id="UP000192257"/>
    </source>
</evidence>
<feature type="compositionally biased region" description="Basic residues" evidence="1">
    <location>
        <begin position="292"/>
        <end position="305"/>
    </location>
</feature>
<comment type="caution">
    <text evidence="2">The sequence shown here is derived from an EMBL/GenBank/DDBJ whole genome shotgun (WGS) entry which is preliminary data.</text>
</comment>
<name>A0A1X0NWD8_9TRYP</name>